<organism evidence="1 2">
    <name type="scientific">Sphaerodactylus townsendi</name>
    <dbReference type="NCBI Taxonomy" id="933632"/>
    <lineage>
        <taxon>Eukaryota</taxon>
        <taxon>Metazoa</taxon>
        <taxon>Chordata</taxon>
        <taxon>Craniata</taxon>
        <taxon>Vertebrata</taxon>
        <taxon>Euteleostomi</taxon>
        <taxon>Lepidosauria</taxon>
        <taxon>Squamata</taxon>
        <taxon>Bifurcata</taxon>
        <taxon>Gekkota</taxon>
        <taxon>Sphaerodactylidae</taxon>
        <taxon>Sphaerodactylus</taxon>
    </lineage>
</organism>
<name>A0ACB8F8M3_9SAUR</name>
<gene>
    <name evidence="1" type="ORF">K3G42_010468</name>
</gene>
<keyword evidence="2" id="KW-1185">Reference proteome</keyword>
<reference evidence="1" key="1">
    <citation type="submission" date="2021-08" db="EMBL/GenBank/DDBJ databases">
        <title>The first chromosome-level gecko genome reveals the dynamic sex chromosomes of Neotropical dwarf geckos (Sphaerodactylidae: Sphaerodactylus).</title>
        <authorList>
            <person name="Pinto B.J."/>
            <person name="Keating S.E."/>
            <person name="Gamble T."/>
        </authorList>
    </citation>
    <scope>NUCLEOTIDE SEQUENCE</scope>
    <source>
        <strain evidence="1">TG3544</strain>
    </source>
</reference>
<comment type="caution">
    <text evidence="1">The sequence shown here is derived from an EMBL/GenBank/DDBJ whole genome shotgun (WGS) entry which is preliminary data.</text>
</comment>
<sequence length="130" mass="13794">MAEEKGAAGGAWERGCLSSPAQPRTGPGARWCCQVPQRLASGLPGVSCLSLLLSLLLYLRTADLQARVAHLEADRAAPLPAWLSAPDQMETAILGRVDQLLAEVGFSQMGLVLHLLAQPDPEPSFTCVFS</sequence>
<protein>
    <submittedName>
        <fullName evidence="1">Uncharacterized protein</fullName>
    </submittedName>
</protein>
<dbReference type="EMBL" id="CM037621">
    <property type="protein sequence ID" value="KAH8001541.1"/>
    <property type="molecule type" value="Genomic_DNA"/>
</dbReference>
<evidence type="ECO:0000313" key="1">
    <source>
        <dbReference type="EMBL" id="KAH8001541.1"/>
    </source>
</evidence>
<proteinExistence type="predicted"/>
<accession>A0ACB8F8M3</accession>
<dbReference type="Proteomes" id="UP000827872">
    <property type="component" value="Linkage Group LG08"/>
</dbReference>
<evidence type="ECO:0000313" key="2">
    <source>
        <dbReference type="Proteomes" id="UP000827872"/>
    </source>
</evidence>